<reference evidence="1 2" key="1">
    <citation type="submission" date="2018-07" db="EMBL/GenBank/DDBJ databases">
        <title>Genomic Encyclopedia of Type Strains, Phase IV (KMG-IV): sequencing the most valuable type-strain genomes for metagenomic binning, comparative biology and taxonomic classification.</title>
        <authorList>
            <person name="Goeker M."/>
        </authorList>
    </citation>
    <scope>NUCLEOTIDE SEQUENCE [LARGE SCALE GENOMIC DNA]</scope>
    <source>
        <strain evidence="1 2">DSM 4134</strain>
    </source>
</reference>
<dbReference type="Proteomes" id="UP000256779">
    <property type="component" value="Unassembled WGS sequence"/>
</dbReference>
<dbReference type="PROSITE" id="PS51257">
    <property type="entry name" value="PROKAR_LIPOPROTEIN"/>
    <property type="match status" value="1"/>
</dbReference>
<dbReference type="OrthoDB" id="9794261at2"/>
<dbReference type="AlphaFoldDB" id="A0A3D9L340"/>
<sequence>MIEMKFKNIKSMVVALCATALISCETTSETFAEFSTIPEVIYIGKADSVMVSHGYEELELGIRFNSDPKITAGMVLIDGTDSSKFEITRKNDGVDTAYHKFAIPEGQYSLAVYMLDDDGNKSVSKEVAAISYGPNYQSVLLARKVNSVSIASDSLSVKWATADPVSGIVSSQITYPDASGSTVTVVVPNDETETKIGDFQAGRTLEVQSFYHPTESAYYDFPSEVDEHAIPE</sequence>
<evidence type="ECO:0000313" key="2">
    <source>
        <dbReference type="Proteomes" id="UP000256779"/>
    </source>
</evidence>
<dbReference type="EMBL" id="QREG01000010">
    <property type="protein sequence ID" value="RED98416.1"/>
    <property type="molecule type" value="Genomic_DNA"/>
</dbReference>
<protein>
    <submittedName>
        <fullName evidence="1">Uncharacterized protein DUF4998</fullName>
    </submittedName>
</protein>
<proteinExistence type="predicted"/>
<comment type="caution">
    <text evidence="1">The sequence shown here is derived from an EMBL/GenBank/DDBJ whole genome shotgun (WGS) entry which is preliminary data.</text>
</comment>
<accession>A0A3D9L340</accession>
<keyword evidence="2" id="KW-1185">Reference proteome</keyword>
<name>A0A3D9L340_MARFU</name>
<gene>
    <name evidence="1" type="ORF">C7460_11088</name>
</gene>
<organism evidence="1 2">
    <name type="scientific">Marinoscillum furvescens DSM 4134</name>
    <dbReference type="NCBI Taxonomy" id="1122208"/>
    <lineage>
        <taxon>Bacteria</taxon>
        <taxon>Pseudomonadati</taxon>
        <taxon>Bacteroidota</taxon>
        <taxon>Cytophagia</taxon>
        <taxon>Cytophagales</taxon>
        <taxon>Reichenbachiellaceae</taxon>
        <taxon>Marinoscillum</taxon>
    </lineage>
</organism>
<dbReference type="Pfam" id="PF16389">
    <property type="entry name" value="DUF4998"/>
    <property type="match status" value="1"/>
</dbReference>
<evidence type="ECO:0000313" key="1">
    <source>
        <dbReference type="EMBL" id="RED98416.1"/>
    </source>
</evidence>